<dbReference type="SUPFAM" id="SSF53720">
    <property type="entry name" value="ALDH-like"/>
    <property type="match status" value="1"/>
</dbReference>
<proteinExistence type="inferred from homology"/>
<dbReference type="RefSeq" id="WP_087841612.1">
    <property type="nucleotide sequence ID" value="NZ_BAAAEN010000009.1"/>
</dbReference>
<name>A0ABP3LZL3_9BURK</name>
<keyword evidence="5" id="KW-1185">Reference proteome</keyword>
<comment type="caution">
    <text evidence="4">The sequence shown here is derived from an EMBL/GenBank/DDBJ whole genome shotgun (WGS) entry which is preliminary data.</text>
</comment>
<dbReference type="Pfam" id="PF00171">
    <property type="entry name" value="Aldedh"/>
    <property type="match status" value="1"/>
</dbReference>
<dbReference type="PANTHER" id="PTHR43353:SF5">
    <property type="entry name" value="SUCCINATE-SEMIALDEHYDE DEHYDROGENASE, MITOCHONDRIAL"/>
    <property type="match status" value="1"/>
</dbReference>
<dbReference type="PANTHER" id="PTHR43353">
    <property type="entry name" value="SUCCINATE-SEMIALDEHYDE DEHYDROGENASE, MITOCHONDRIAL"/>
    <property type="match status" value="1"/>
</dbReference>
<dbReference type="InterPro" id="IPR016162">
    <property type="entry name" value="Ald_DH_N"/>
</dbReference>
<organism evidence="4 5">
    <name type="scientific">Pigmentiphaga daeguensis</name>
    <dbReference type="NCBI Taxonomy" id="414049"/>
    <lineage>
        <taxon>Bacteria</taxon>
        <taxon>Pseudomonadati</taxon>
        <taxon>Pseudomonadota</taxon>
        <taxon>Betaproteobacteria</taxon>
        <taxon>Burkholderiales</taxon>
        <taxon>Alcaligenaceae</taxon>
        <taxon>Pigmentiphaga</taxon>
    </lineage>
</organism>
<dbReference type="EMBL" id="BAAAEN010000009">
    <property type="protein sequence ID" value="GAA0509025.1"/>
    <property type="molecule type" value="Genomic_DNA"/>
</dbReference>
<evidence type="ECO:0000313" key="5">
    <source>
        <dbReference type="Proteomes" id="UP001501706"/>
    </source>
</evidence>
<dbReference type="InterPro" id="IPR016163">
    <property type="entry name" value="Ald_DH_C"/>
</dbReference>
<evidence type="ECO:0000313" key="4">
    <source>
        <dbReference type="EMBL" id="GAA0509025.1"/>
    </source>
</evidence>
<evidence type="ECO:0000256" key="2">
    <source>
        <dbReference type="ARBA" id="ARBA00023002"/>
    </source>
</evidence>
<sequence>MYQDLALYIDGEFIQGGDRREQDVINPATQEVLGKLPHASRADLDRALAAAQRAFESWKKTSPLERSRILRKVAELARERAQDIGRNLTLDQGKPLAEAVAEIMTCSEHAEWHAEECRRIYGRVIPPRNPAVRQFVVREPVGVCAAFTPWNFPFNQAIRKVSAAVAAGCTIILKGPEDTPSAVVAMAQLFHDAGLPPGVLNIVWGVPSEISTYLIESPIVRKISFTGSVPVGKQLSALAGAHMKRTTMELGGHSPVLVFDDADVEPAAEMLARMKIRNAGQVCISPTRFYVQEKAYDKFVARFADTIASIKVGDGLGKGVEMGPLAHERRLMAMETFLDDASQRGGRVVTGGSRMGEKGYFFSPAVVTDIPDDSKLMTEEPFGPIAPVTRFKTIEEVLKRANSLPFGLASYVFTNSLKTATAVSNGLEAGMVNINHFGVALAETPFGGVKDSGIGSEGGVETFDGYLVTKFITQI</sequence>
<reference evidence="5" key="1">
    <citation type="journal article" date="2019" name="Int. J. Syst. Evol. Microbiol.">
        <title>The Global Catalogue of Microorganisms (GCM) 10K type strain sequencing project: providing services to taxonomists for standard genome sequencing and annotation.</title>
        <authorList>
            <consortium name="The Broad Institute Genomics Platform"/>
            <consortium name="The Broad Institute Genome Sequencing Center for Infectious Disease"/>
            <person name="Wu L."/>
            <person name="Ma J."/>
        </authorList>
    </citation>
    <scope>NUCLEOTIDE SEQUENCE [LARGE SCALE GENOMIC DNA]</scope>
    <source>
        <strain evidence="5">JCM 14330</strain>
    </source>
</reference>
<protein>
    <submittedName>
        <fullName evidence="4">NAD-dependent succinate-semialdehyde dehydrogenase</fullName>
    </submittedName>
</protein>
<evidence type="ECO:0000259" key="3">
    <source>
        <dbReference type="Pfam" id="PF00171"/>
    </source>
</evidence>
<accession>A0ABP3LZL3</accession>
<gene>
    <name evidence="4" type="ORF">GCM10009097_27700</name>
</gene>
<evidence type="ECO:0000256" key="1">
    <source>
        <dbReference type="ARBA" id="ARBA00009986"/>
    </source>
</evidence>
<dbReference type="CDD" id="cd07103">
    <property type="entry name" value="ALDH_F5_SSADH_GabD"/>
    <property type="match status" value="1"/>
</dbReference>
<comment type="similarity">
    <text evidence="1">Belongs to the aldehyde dehydrogenase family.</text>
</comment>
<dbReference type="InterPro" id="IPR015590">
    <property type="entry name" value="Aldehyde_DH_dom"/>
</dbReference>
<dbReference type="Proteomes" id="UP001501706">
    <property type="component" value="Unassembled WGS sequence"/>
</dbReference>
<dbReference type="InterPro" id="IPR016161">
    <property type="entry name" value="Ald_DH/histidinol_DH"/>
</dbReference>
<dbReference type="Gene3D" id="3.40.605.10">
    <property type="entry name" value="Aldehyde Dehydrogenase, Chain A, domain 1"/>
    <property type="match status" value="1"/>
</dbReference>
<feature type="domain" description="Aldehyde dehydrogenase" evidence="3">
    <location>
        <begin position="17"/>
        <end position="472"/>
    </location>
</feature>
<dbReference type="Gene3D" id="3.40.309.10">
    <property type="entry name" value="Aldehyde Dehydrogenase, Chain A, domain 2"/>
    <property type="match status" value="1"/>
</dbReference>
<keyword evidence="2" id="KW-0560">Oxidoreductase</keyword>
<dbReference type="InterPro" id="IPR050740">
    <property type="entry name" value="Aldehyde_DH_Superfamily"/>
</dbReference>